<name>A0ABW2KKX6_9ACTN</name>
<dbReference type="InterPro" id="IPR005467">
    <property type="entry name" value="His_kinase_dom"/>
</dbReference>
<sequence length="452" mass="47603">MEGQHPTTAAERLMGVARLLMQLRFLLTAVALLLLPADRSSLATVLALVLYAVLSGLLGRYWQRLTPYLLRAPWLVGADIFIAAGILAVDGPSGAFFVATVLTSAIAGVLFTWKGVATVAGLQAIGYAAALLSHLTLHSAPAPVEGIGLQLFVIHPVLYPVAGFMGIRLRLIFTELAAEQERRRAAERAAAAAEERARLARDMHDSVAKTLRGAALAAQALPLWLRKDPERAAATAAQVAAAAEMAAREARELIADLRDDSAAVPLAEAVGIVVREWSAESGIPVSYERPDGELPVMVTARLETIAVLREALSNVRRHADAGSVTVRLERTAAGSAAPGGRGLLLHVADDGAGFTVRTRPGDGADEVISPAGHFGLTGMAERARRAGGTLAVDSAPGAGTRITLRVPLAFDSPAPERTHSESSTRSPTPDRARGGRQHRRARRPDLAAGDGR</sequence>
<evidence type="ECO:0000256" key="4">
    <source>
        <dbReference type="SAM" id="Coils"/>
    </source>
</evidence>
<gene>
    <name evidence="8" type="ORF">ACFQRF_18835</name>
</gene>
<dbReference type="EMBL" id="JBHTBH010000009">
    <property type="protein sequence ID" value="MFC7329792.1"/>
    <property type="molecule type" value="Genomic_DNA"/>
</dbReference>
<accession>A0ABW2KKX6</accession>
<evidence type="ECO:0000256" key="1">
    <source>
        <dbReference type="ARBA" id="ARBA00022679"/>
    </source>
</evidence>
<evidence type="ECO:0000256" key="2">
    <source>
        <dbReference type="ARBA" id="ARBA00022777"/>
    </source>
</evidence>
<feature type="transmembrane region" description="Helical" evidence="6">
    <location>
        <begin position="95"/>
        <end position="113"/>
    </location>
</feature>
<evidence type="ECO:0000256" key="6">
    <source>
        <dbReference type="SAM" id="Phobius"/>
    </source>
</evidence>
<dbReference type="RefSeq" id="WP_379872445.1">
    <property type="nucleotide sequence ID" value="NZ_JBHTBH010000009.1"/>
</dbReference>
<dbReference type="SMART" id="SM00387">
    <property type="entry name" value="HATPase_c"/>
    <property type="match status" value="1"/>
</dbReference>
<dbReference type="InterPro" id="IPR011712">
    <property type="entry name" value="Sig_transdc_His_kin_sub3_dim/P"/>
</dbReference>
<dbReference type="GO" id="GO:0016301">
    <property type="term" value="F:kinase activity"/>
    <property type="evidence" value="ECO:0007669"/>
    <property type="project" value="UniProtKB-KW"/>
</dbReference>
<evidence type="ECO:0000259" key="7">
    <source>
        <dbReference type="PROSITE" id="PS50109"/>
    </source>
</evidence>
<dbReference type="PANTHER" id="PTHR24421">
    <property type="entry name" value="NITRATE/NITRITE SENSOR PROTEIN NARX-RELATED"/>
    <property type="match status" value="1"/>
</dbReference>
<keyword evidence="3" id="KW-0902">Two-component regulatory system</keyword>
<dbReference type="Pfam" id="PF07730">
    <property type="entry name" value="HisKA_3"/>
    <property type="match status" value="1"/>
</dbReference>
<dbReference type="SUPFAM" id="SSF55874">
    <property type="entry name" value="ATPase domain of HSP90 chaperone/DNA topoisomerase II/histidine kinase"/>
    <property type="match status" value="1"/>
</dbReference>
<keyword evidence="6" id="KW-0472">Membrane</keyword>
<comment type="caution">
    <text evidence="8">The sequence shown here is derived from an EMBL/GenBank/DDBJ whole genome shotgun (WGS) entry which is preliminary data.</text>
</comment>
<evidence type="ECO:0000256" key="5">
    <source>
        <dbReference type="SAM" id="MobiDB-lite"/>
    </source>
</evidence>
<feature type="coiled-coil region" evidence="4">
    <location>
        <begin position="176"/>
        <end position="203"/>
    </location>
</feature>
<feature type="transmembrane region" description="Helical" evidence="6">
    <location>
        <begin position="120"/>
        <end position="137"/>
    </location>
</feature>
<dbReference type="InterPro" id="IPR003594">
    <property type="entry name" value="HATPase_dom"/>
</dbReference>
<feature type="transmembrane region" description="Helical" evidence="6">
    <location>
        <begin position="41"/>
        <end position="61"/>
    </location>
</feature>
<dbReference type="Gene3D" id="3.30.565.10">
    <property type="entry name" value="Histidine kinase-like ATPase, C-terminal domain"/>
    <property type="match status" value="1"/>
</dbReference>
<dbReference type="CDD" id="cd16917">
    <property type="entry name" value="HATPase_UhpB-NarQ-NarX-like"/>
    <property type="match status" value="1"/>
</dbReference>
<evidence type="ECO:0000256" key="3">
    <source>
        <dbReference type="ARBA" id="ARBA00023012"/>
    </source>
</evidence>
<feature type="compositionally biased region" description="Basic and acidic residues" evidence="5">
    <location>
        <begin position="414"/>
        <end position="433"/>
    </location>
</feature>
<dbReference type="PROSITE" id="PS50109">
    <property type="entry name" value="HIS_KIN"/>
    <property type="match status" value="1"/>
</dbReference>
<reference evidence="9" key="1">
    <citation type="journal article" date="2019" name="Int. J. Syst. Evol. Microbiol.">
        <title>The Global Catalogue of Microorganisms (GCM) 10K type strain sequencing project: providing services to taxonomists for standard genome sequencing and annotation.</title>
        <authorList>
            <consortium name="The Broad Institute Genomics Platform"/>
            <consortium name="The Broad Institute Genome Sequencing Center for Infectious Disease"/>
            <person name="Wu L."/>
            <person name="Ma J."/>
        </authorList>
    </citation>
    <scope>NUCLEOTIDE SEQUENCE [LARGE SCALE GENOMIC DNA]</scope>
    <source>
        <strain evidence="9">CGMCC 4.7382</strain>
    </source>
</reference>
<dbReference type="Pfam" id="PF02518">
    <property type="entry name" value="HATPase_c"/>
    <property type="match status" value="1"/>
</dbReference>
<dbReference type="InterPro" id="IPR050482">
    <property type="entry name" value="Sensor_HK_TwoCompSys"/>
</dbReference>
<feature type="region of interest" description="Disordered" evidence="5">
    <location>
        <begin position="410"/>
        <end position="452"/>
    </location>
</feature>
<keyword evidence="6" id="KW-0812">Transmembrane</keyword>
<proteinExistence type="predicted"/>
<keyword evidence="2 8" id="KW-0418">Kinase</keyword>
<dbReference type="Proteomes" id="UP001596540">
    <property type="component" value="Unassembled WGS sequence"/>
</dbReference>
<dbReference type="Gene3D" id="1.20.5.1930">
    <property type="match status" value="1"/>
</dbReference>
<keyword evidence="6" id="KW-1133">Transmembrane helix</keyword>
<protein>
    <submittedName>
        <fullName evidence="8">Sensor histidine kinase</fullName>
    </submittedName>
</protein>
<feature type="transmembrane region" description="Helical" evidence="6">
    <location>
        <begin position="157"/>
        <end position="178"/>
    </location>
</feature>
<organism evidence="8 9">
    <name type="scientific">Marinactinospora rubrisoli</name>
    <dbReference type="NCBI Taxonomy" id="2715399"/>
    <lineage>
        <taxon>Bacteria</taxon>
        <taxon>Bacillati</taxon>
        <taxon>Actinomycetota</taxon>
        <taxon>Actinomycetes</taxon>
        <taxon>Streptosporangiales</taxon>
        <taxon>Nocardiopsidaceae</taxon>
        <taxon>Marinactinospora</taxon>
    </lineage>
</organism>
<keyword evidence="4" id="KW-0175">Coiled coil</keyword>
<evidence type="ECO:0000313" key="9">
    <source>
        <dbReference type="Proteomes" id="UP001596540"/>
    </source>
</evidence>
<evidence type="ECO:0000313" key="8">
    <source>
        <dbReference type="EMBL" id="MFC7329792.1"/>
    </source>
</evidence>
<dbReference type="InterPro" id="IPR036890">
    <property type="entry name" value="HATPase_C_sf"/>
</dbReference>
<feature type="transmembrane region" description="Helical" evidence="6">
    <location>
        <begin position="16"/>
        <end position="35"/>
    </location>
</feature>
<feature type="domain" description="Histidine kinase" evidence="7">
    <location>
        <begin position="202"/>
        <end position="410"/>
    </location>
</feature>
<keyword evidence="9" id="KW-1185">Reference proteome</keyword>
<keyword evidence="1" id="KW-0808">Transferase</keyword>
<feature type="transmembrane region" description="Helical" evidence="6">
    <location>
        <begin position="68"/>
        <end position="89"/>
    </location>
</feature>